<dbReference type="SMART" id="SM00028">
    <property type="entry name" value="TPR"/>
    <property type="match status" value="2"/>
</dbReference>
<dbReference type="AlphaFoldDB" id="A0A9X6SU62"/>
<dbReference type="EMBL" id="NVMX01000064">
    <property type="protein sequence ID" value="PDZ95175.1"/>
    <property type="molecule type" value="Genomic_DNA"/>
</dbReference>
<proteinExistence type="predicted"/>
<dbReference type="InterPro" id="IPR019734">
    <property type="entry name" value="TPR_rpt"/>
</dbReference>
<sequence>MFNKNTLKIISVAAISASLLTGCFSDERDAIVANAKKEYASGNYDKAREYFEQAKRMQDFNEKEADLTREYQDSVNQAYIQYKNNGDSQRESKNFAGAVENYEKAYALFSEDEEFKQVIQETKALLAEQNSFDKYLDFINPMITDSNVLLRGFNKDIDARVVGSLSQADFISHLKTLIPKSSDIIARVDDGFTSVDGDLSPIHQILLDLIQYQHRTFVMALEGAKTQELAERYIVIKQKQTQLIQSLQDYANQKQIGYKVTTTEKEKDVAGTKQPEK</sequence>
<evidence type="ECO:0000313" key="2">
    <source>
        <dbReference type="Proteomes" id="UP000219922"/>
    </source>
</evidence>
<dbReference type="RefSeq" id="WP_098006237.1">
    <property type="nucleotide sequence ID" value="NZ_NVMX01000064.1"/>
</dbReference>
<name>A0A9X6SU62_BACCE</name>
<gene>
    <name evidence="1" type="ORF">CON36_29860</name>
</gene>
<evidence type="ECO:0008006" key="3">
    <source>
        <dbReference type="Google" id="ProtNLM"/>
    </source>
</evidence>
<reference evidence="1 2" key="1">
    <citation type="submission" date="2017-09" db="EMBL/GenBank/DDBJ databases">
        <title>Large-scale bioinformatics analysis of Bacillus genomes uncovers conserved roles of natural products in bacterial physiology.</title>
        <authorList>
            <consortium name="Agbiome Team Llc"/>
            <person name="Bleich R.M."/>
            <person name="Grubbs K.J."/>
            <person name="Santa Maria K.C."/>
            <person name="Allen S.E."/>
            <person name="Farag S."/>
            <person name="Shank E.A."/>
            <person name="Bowers A."/>
        </authorList>
    </citation>
    <scope>NUCLEOTIDE SEQUENCE [LARGE SCALE GENOMIC DNA]</scope>
    <source>
        <strain evidence="1 2">AFS092789</strain>
    </source>
</reference>
<dbReference type="Gene3D" id="1.25.40.10">
    <property type="entry name" value="Tetratricopeptide repeat domain"/>
    <property type="match status" value="1"/>
</dbReference>
<accession>A0A9X6SU62</accession>
<protein>
    <recommendedName>
        <fullName evidence="3">Lipoprotein</fullName>
    </recommendedName>
</protein>
<organism evidence="1 2">
    <name type="scientific">Bacillus cereus</name>
    <dbReference type="NCBI Taxonomy" id="1396"/>
    <lineage>
        <taxon>Bacteria</taxon>
        <taxon>Bacillati</taxon>
        <taxon>Bacillota</taxon>
        <taxon>Bacilli</taxon>
        <taxon>Bacillales</taxon>
        <taxon>Bacillaceae</taxon>
        <taxon>Bacillus</taxon>
        <taxon>Bacillus cereus group</taxon>
    </lineage>
</organism>
<dbReference type="InterPro" id="IPR011990">
    <property type="entry name" value="TPR-like_helical_dom_sf"/>
</dbReference>
<dbReference type="PROSITE" id="PS51257">
    <property type="entry name" value="PROKAR_LIPOPROTEIN"/>
    <property type="match status" value="1"/>
</dbReference>
<comment type="caution">
    <text evidence="1">The sequence shown here is derived from an EMBL/GenBank/DDBJ whole genome shotgun (WGS) entry which is preliminary data.</text>
</comment>
<dbReference type="Proteomes" id="UP000219922">
    <property type="component" value="Unassembled WGS sequence"/>
</dbReference>
<evidence type="ECO:0000313" key="1">
    <source>
        <dbReference type="EMBL" id="PDZ95175.1"/>
    </source>
</evidence>